<dbReference type="GO" id="GO:0016020">
    <property type="term" value="C:membrane"/>
    <property type="evidence" value="ECO:0007669"/>
    <property type="project" value="UniProtKB-SubCell"/>
</dbReference>
<feature type="domain" description="Glycosyl transferase 64" evidence="7">
    <location>
        <begin position="60"/>
        <end position="290"/>
    </location>
</feature>
<dbReference type="PANTHER" id="PTHR48261:SF2">
    <property type="entry name" value="ACETYLGLUCOSAMINYLTRANSFERASE"/>
    <property type="match status" value="1"/>
</dbReference>
<evidence type="ECO:0008006" key="10">
    <source>
        <dbReference type="Google" id="ProtNLM"/>
    </source>
</evidence>
<dbReference type="GeneID" id="25911803"/>
<proteinExistence type="predicted"/>
<dbReference type="PANTHER" id="PTHR48261">
    <property type="entry name" value="ACETYLGLUCOSAMINYLTRANSFERASE"/>
    <property type="match status" value="1"/>
</dbReference>
<dbReference type="Pfam" id="PF09258">
    <property type="entry name" value="Glyco_transf_64"/>
    <property type="match status" value="1"/>
</dbReference>
<dbReference type="eggNOG" id="KOG2264">
    <property type="taxonomic scope" value="Eukaryota"/>
</dbReference>
<dbReference type="STRING" id="667725.A0A0L0FIA3"/>
<dbReference type="RefSeq" id="XP_014150093.1">
    <property type="nucleotide sequence ID" value="XM_014294618.1"/>
</dbReference>
<keyword evidence="5" id="KW-0812">Transmembrane</keyword>
<protein>
    <recommendedName>
        <fullName evidence="10">Glycosyltransferase 2-like domain-containing protein</fullName>
    </recommendedName>
</protein>
<name>A0A0L0FIA3_9EUKA</name>
<keyword evidence="2" id="KW-0808">Transferase</keyword>
<dbReference type="EMBL" id="KQ243211">
    <property type="protein sequence ID" value="KNC76191.1"/>
    <property type="molecule type" value="Genomic_DNA"/>
</dbReference>
<dbReference type="Pfam" id="PF00535">
    <property type="entry name" value="Glycos_transf_2"/>
    <property type="match status" value="1"/>
</dbReference>
<dbReference type="Gene3D" id="3.90.550.10">
    <property type="entry name" value="Spore Coat Polysaccharide Biosynthesis Protein SpsA, Chain A"/>
    <property type="match status" value="3"/>
</dbReference>
<evidence type="ECO:0000256" key="4">
    <source>
        <dbReference type="ARBA" id="ARBA00023157"/>
    </source>
</evidence>
<sequence length="1425" mass="161508">MRKQSLKKFLLFPRLKNLVLICTTVVVYTVYWHVIATAFVTPTYKQQVSVVHPNDKNEKFTVLTQVYSHAADVQNFIDRVSGLENVERVIVYWNSPEQPLDSEEIISSVPIHILSGPKNSMNNRFADSKLINTEAVFLLDDDLKVEPKDIAYAFQVWQSHRNQIVGFLPRTFEGSGEKTKYRLVGSDGIYSIVLIGASFFNRRYLKIYHGDDMQPMRDYVDSVFNCDDILMNFIVATHSGLPPVQVSAEVVSFMDVSTKGLSEQGDWYKKRNGCLVDLSKLFGRNPLHFNDIAYRKPEQVYRIDRYGVAPVISVTGIKNYFFEDEDAYLENELEDETLTLSITTFARPENVEKIVHMILKKYHIIREVIIWNNNVDNPFKTSMGREYPGVSIRVINSKRNIHDNGRFEACAMGRSNACYTQDDDFIPNSVAALWTSYKLEPGVPHVVSDTGTYNLNYKWTFFREDVGMHAGFAWVGVGAVFGRDLAQRFLKQQQELGFSEEQQRLSCVYFTLFCNEVPITLNRGYSLNQTGLSVEGAFSCGNCTINRQRIEGHKISAVTTLYTHIKDNSVVFPATHHSRSISKRLVKAPCHDDRCVFLASVDPMAEWSEGQKFDERDFGASFASGYLSDELSFRQSINFFGAVDNDLTLFWLFRKRKDNDYFGLRFVKRETISGFELIVPDENRSEPVPVPTLRITTFSSNSAWVTPKIRHTKTPLAGNLCKIAIELVSGWTQIREVRFSFENQPHQTTQIHELIPVYWTADKLDMEDQLFVSAEIPILNSEGELIGGSLMYDRLFTLARALEPYERSVSLLFTGKEVGLAKEIDWKKHNVLFLLPERPAGFTTTPILPIVISAVQILDWFDKNIYRYKVIHVDVVNNPMHFAVMKRSQADTAYRGAQFVVHMGTLLKERLSREGKFVSSETDLVVSNMEVELIKRADVVVFSTLHELHFVRKLCNISDSTRESIAILPPIGSPSLSGTKKQPSFTSPEIPSTFSFVFVESLVTRKDHVRRLCIALRLLETEAQSLDTADWTIHYFGSQFQNILGVECGLSAEMQSHITTSMVSVVEFCRANAGIVLVSSFGCEDPLSVNRIVDEGLPALIASSYAGIVSAKNSLSIYPESIRGLVDAAKEVLTSRRSLTEYIPAPVLLRAARETKWHSYTSVLKSLSGPRYFPGAADQPHITICIATYSRSDLLAETLESVRKLDYPNYDVLIVDDGSYRKVDIAMLDNLSREATKKIRVIKRPRSGAAASRNILWREATNDYLFFLDDDDLLKPNTLTKMMLSLQATNSDAVAGWIRKFKVNPDTKERMELHYWCSVGLDYSSPTLSNTVGGANALFRRSAIAHVGGFPAADFGTAYLDLAMWQRLRENGLKVTTIPAELYYYRENKKGVFLNSISQMRDRELVAAEIVQRQPKDSREFLFGG</sequence>
<organism evidence="8 9">
    <name type="scientific">Sphaeroforma arctica JP610</name>
    <dbReference type="NCBI Taxonomy" id="667725"/>
    <lineage>
        <taxon>Eukaryota</taxon>
        <taxon>Ichthyosporea</taxon>
        <taxon>Ichthyophonida</taxon>
        <taxon>Sphaeroforma</taxon>
    </lineage>
</organism>
<keyword evidence="5" id="KW-1133">Transmembrane helix</keyword>
<feature type="domain" description="Glycosyltransferase 2-like" evidence="6">
    <location>
        <begin position="1183"/>
        <end position="1346"/>
    </location>
</feature>
<feature type="transmembrane region" description="Helical" evidence="5">
    <location>
        <begin position="20"/>
        <end position="40"/>
    </location>
</feature>
<dbReference type="GO" id="GO:0016757">
    <property type="term" value="F:glycosyltransferase activity"/>
    <property type="evidence" value="ECO:0007669"/>
    <property type="project" value="InterPro"/>
</dbReference>
<evidence type="ECO:0000259" key="6">
    <source>
        <dbReference type="Pfam" id="PF00535"/>
    </source>
</evidence>
<keyword evidence="9" id="KW-1185">Reference proteome</keyword>
<evidence type="ECO:0000313" key="9">
    <source>
        <dbReference type="Proteomes" id="UP000054560"/>
    </source>
</evidence>
<dbReference type="Proteomes" id="UP000054560">
    <property type="component" value="Unassembled WGS sequence"/>
</dbReference>
<comment type="subcellular location">
    <subcellularLocation>
        <location evidence="1">Membrane</location>
    </subcellularLocation>
</comment>
<evidence type="ECO:0000259" key="7">
    <source>
        <dbReference type="Pfam" id="PF09258"/>
    </source>
</evidence>
<dbReference type="SUPFAM" id="SSF53448">
    <property type="entry name" value="Nucleotide-diphospho-sugar transferases"/>
    <property type="match status" value="2"/>
</dbReference>
<dbReference type="InterPro" id="IPR029044">
    <property type="entry name" value="Nucleotide-diphossugar_trans"/>
</dbReference>
<evidence type="ECO:0000256" key="1">
    <source>
        <dbReference type="ARBA" id="ARBA00004370"/>
    </source>
</evidence>
<dbReference type="InterPro" id="IPR001173">
    <property type="entry name" value="Glyco_trans_2-like"/>
</dbReference>
<reference evidence="8 9" key="1">
    <citation type="submission" date="2011-02" db="EMBL/GenBank/DDBJ databases">
        <title>The Genome Sequence of Sphaeroforma arctica JP610.</title>
        <authorList>
            <consortium name="The Broad Institute Genome Sequencing Platform"/>
            <person name="Russ C."/>
            <person name="Cuomo C."/>
            <person name="Young S.K."/>
            <person name="Zeng Q."/>
            <person name="Gargeya S."/>
            <person name="Alvarado L."/>
            <person name="Berlin A."/>
            <person name="Chapman S.B."/>
            <person name="Chen Z."/>
            <person name="Freedman E."/>
            <person name="Gellesch M."/>
            <person name="Goldberg J."/>
            <person name="Griggs A."/>
            <person name="Gujja S."/>
            <person name="Heilman E."/>
            <person name="Heiman D."/>
            <person name="Howarth C."/>
            <person name="Mehta T."/>
            <person name="Neiman D."/>
            <person name="Pearson M."/>
            <person name="Roberts A."/>
            <person name="Saif S."/>
            <person name="Shea T."/>
            <person name="Shenoy N."/>
            <person name="Sisk P."/>
            <person name="Stolte C."/>
            <person name="Sykes S."/>
            <person name="White J."/>
            <person name="Yandava C."/>
            <person name="Burger G."/>
            <person name="Gray M.W."/>
            <person name="Holland P.W.H."/>
            <person name="King N."/>
            <person name="Lang F.B.F."/>
            <person name="Roger A.J."/>
            <person name="Ruiz-Trillo I."/>
            <person name="Haas B."/>
            <person name="Nusbaum C."/>
            <person name="Birren B."/>
        </authorList>
    </citation>
    <scope>NUCLEOTIDE SEQUENCE [LARGE SCALE GENOMIC DNA]</scope>
    <source>
        <strain evidence="8 9">JP610</strain>
    </source>
</reference>
<evidence type="ECO:0000256" key="5">
    <source>
        <dbReference type="SAM" id="Phobius"/>
    </source>
</evidence>
<evidence type="ECO:0000256" key="3">
    <source>
        <dbReference type="ARBA" id="ARBA00023136"/>
    </source>
</evidence>
<dbReference type="OrthoDB" id="5954868at2759"/>
<gene>
    <name evidence="8" type="ORF">SARC_11299</name>
</gene>
<keyword evidence="4" id="KW-1015">Disulfide bond</keyword>
<dbReference type="InterPro" id="IPR004263">
    <property type="entry name" value="Exostosin"/>
</dbReference>
<accession>A0A0L0FIA3</accession>
<dbReference type="CDD" id="cd00761">
    <property type="entry name" value="Glyco_tranf_GTA_type"/>
    <property type="match status" value="1"/>
</dbReference>
<evidence type="ECO:0000256" key="2">
    <source>
        <dbReference type="ARBA" id="ARBA00022679"/>
    </source>
</evidence>
<evidence type="ECO:0000313" key="8">
    <source>
        <dbReference type="EMBL" id="KNC76191.1"/>
    </source>
</evidence>
<keyword evidence="3 5" id="KW-0472">Membrane</keyword>
<dbReference type="InterPro" id="IPR015338">
    <property type="entry name" value="GT64_dom"/>
</dbReference>